<feature type="domain" description="Autotransporter" evidence="3">
    <location>
        <begin position="421"/>
        <end position="597"/>
    </location>
</feature>
<dbReference type="Gene3D" id="2.40.128.130">
    <property type="entry name" value="Autotransporter beta-domain"/>
    <property type="match status" value="1"/>
</dbReference>
<keyword evidence="2" id="KW-0472">Membrane</keyword>
<evidence type="ECO:0000313" key="4">
    <source>
        <dbReference type="EMBL" id="CAJ54004.1"/>
    </source>
</evidence>
<organism evidence="4 5">
    <name type="scientific">Lawsonia intracellularis (strain PHE/MN1-00)</name>
    <dbReference type="NCBI Taxonomy" id="363253"/>
    <lineage>
        <taxon>Bacteria</taxon>
        <taxon>Pseudomonadati</taxon>
        <taxon>Thermodesulfobacteriota</taxon>
        <taxon>Desulfovibrionia</taxon>
        <taxon>Desulfovibrionales</taxon>
        <taxon>Desulfovibrionaceae</taxon>
        <taxon>Lawsonia</taxon>
    </lineage>
</organism>
<evidence type="ECO:0000313" key="5">
    <source>
        <dbReference type="Proteomes" id="UP000002430"/>
    </source>
</evidence>
<sequence>MNNIISLCNIIYIYVTISCIIVCYLLASKLHKKYICYDKQQKRAYYKKVLTGVFSSFLFFSVLAEPFAMNNGEGGEQIPLSEISLSGGQSLEGGATGGDGVTSVSPESIPDALYCMFLDEHGNQDIVTTNSSSIQSNCCRNICSIGMTRCLITNLIAGACGGLGVGLGGVIAEFTDPSMMLAATSGGGLACYFFSMLAAYYYGGIIVSKEKRENLEAIDRRMQSLIEESISRGRRRSILVGHQGQPVTTQPSVAAGPSAHLRGVIVTEQPVAVGASASVGASSTRGSILRSSQRGDQGTEGLQNRSRWGEQDTDPIYEDVWTYAVELIPGYSYEGQVGSLLGMQCVLTGVSIQVPQKLRRLALKAYEKIPQMYLSLQGNKVSSPSIANYGKLLKATKNFANQKQKHIPYYVFAFTDDYKANLERKVRSGQAGIIAELCNGVHFGLTYSRHNDEKKEYTGMQLGKGRGSVKAKSEIESIAAVVTFNADRPGITGHFASCYGWGTVKNKRFFTHAGRETSSSGSPAISIAGGLVQIGYNLYISKSCSVTPYVEGVLSIAKWKPYNEKRGDLPCKLSESSESIFEKSIGLRSDWRVSESSILQTWISGISGSQTSSNVSLQPLVAPMKRYEVSVPMRNKNYLRAECGATYVSKITDSLFTGATMLFSFVKRQKLHNQQINTYVQYVF</sequence>
<dbReference type="HOGENOM" id="CLU_405326_0_0_7"/>
<keyword evidence="2" id="KW-0812">Transmembrane</keyword>
<proteinExistence type="predicted"/>
<dbReference type="KEGG" id="lip:LIC052"/>
<evidence type="ECO:0000256" key="1">
    <source>
        <dbReference type="SAM" id="MobiDB-lite"/>
    </source>
</evidence>
<dbReference type="Proteomes" id="UP000002430">
    <property type="component" value="Plasmid 3"/>
</dbReference>
<protein>
    <submittedName>
        <fullName evidence="4">NA</fullName>
    </submittedName>
</protein>
<feature type="transmembrane region" description="Helical" evidence="2">
    <location>
        <begin position="12"/>
        <end position="28"/>
    </location>
</feature>
<feature type="transmembrane region" description="Helical" evidence="2">
    <location>
        <begin position="179"/>
        <end position="202"/>
    </location>
</feature>
<feature type="transmembrane region" description="Helical" evidence="2">
    <location>
        <begin position="49"/>
        <end position="69"/>
    </location>
</feature>
<keyword evidence="4" id="KW-0614">Plasmid</keyword>
<keyword evidence="5" id="KW-1185">Reference proteome</keyword>
<reference evidence="4 5" key="1">
    <citation type="submission" date="2005-11" db="EMBL/GenBank/DDBJ databases">
        <title>The complete genome sequence of Lawsonia intracellularis: the causative agent of proliferative enteropathy.</title>
        <authorList>
            <person name="Kaur K."/>
            <person name="Zhang Q."/>
            <person name="Beckler D."/>
            <person name="Munir S."/>
            <person name="Li L."/>
            <person name="Kinsley K."/>
            <person name="Herron L."/>
            <person name="Peterson A."/>
            <person name="May B."/>
            <person name="Singh S."/>
            <person name="Gebhart C."/>
            <person name="Kapur V."/>
        </authorList>
    </citation>
    <scope>NUCLEOTIDE SEQUENCE [LARGE SCALE GENOMIC DNA]</scope>
    <source>
        <strain evidence="4 5">PHE/MN1-00</strain>
        <plasmid evidence="5">pLaw3</plasmid>
    </source>
</reference>
<geneLocation type="plasmid" evidence="5">
    <name>pLaw3</name>
</geneLocation>
<evidence type="ECO:0000259" key="3">
    <source>
        <dbReference type="Pfam" id="PF03797"/>
    </source>
</evidence>
<feature type="compositionally biased region" description="Polar residues" evidence="1">
    <location>
        <begin position="284"/>
        <end position="306"/>
    </location>
</feature>
<name>Q1MNS9_LAWIP</name>
<gene>
    <name evidence="4" type="ordered locus">LIC052</name>
</gene>
<dbReference type="Pfam" id="PF03797">
    <property type="entry name" value="Autotransporter"/>
    <property type="match status" value="1"/>
</dbReference>
<dbReference type="EMBL" id="AM180255">
    <property type="protein sequence ID" value="CAJ54004.1"/>
    <property type="molecule type" value="Genomic_DNA"/>
</dbReference>
<keyword evidence="2" id="KW-1133">Transmembrane helix</keyword>
<feature type="transmembrane region" description="Helical" evidence="2">
    <location>
        <begin position="151"/>
        <end position="172"/>
    </location>
</feature>
<dbReference type="SUPFAM" id="SSF103515">
    <property type="entry name" value="Autotransporter"/>
    <property type="match status" value="1"/>
</dbReference>
<feature type="region of interest" description="Disordered" evidence="1">
    <location>
        <begin position="284"/>
        <end position="310"/>
    </location>
</feature>
<dbReference type="InterPro" id="IPR036709">
    <property type="entry name" value="Autotransporte_beta_dom_sf"/>
</dbReference>
<evidence type="ECO:0000256" key="2">
    <source>
        <dbReference type="SAM" id="Phobius"/>
    </source>
</evidence>
<dbReference type="InterPro" id="IPR005546">
    <property type="entry name" value="Autotransporte_beta"/>
</dbReference>
<dbReference type="AlphaFoldDB" id="Q1MNS9"/>
<accession>Q1MNS9</accession>